<dbReference type="GO" id="GO:0004722">
    <property type="term" value="F:protein serine/threonine phosphatase activity"/>
    <property type="evidence" value="ECO:0000318"/>
    <property type="project" value="GO_Central"/>
</dbReference>
<dbReference type="STRING" id="5888.A0DNA7"/>
<keyword evidence="5" id="KW-1185">Reference proteome</keyword>
<dbReference type="OMA" id="EIFKYQI"/>
<proteinExistence type="predicted"/>
<evidence type="ECO:0000259" key="3">
    <source>
        <dbReference type="PROSITE" id="PS51746"/>
    </source>
</evidence>
<dbReference type="PANTHER" id="PTHR47992">
    <property type="entry name" value="PROTEIN PHOSPHATASE"/>
    <property type="match status" value="1"/>
</dbReference>
<protein>
    <recommendedName>
        <fullName evidence="3">PPM-type phosphatase domain-containing protein</fullName>
    </recommendedName>
</protein>
<dbReference type="PROSITE" id="PS51746">
    <property type="entry name" value="PPM_2"/>
    <property type="match status" value="1"/>
</dbReference>
<dbReference type="EMBL" id="CT868507">
    <property type="protein sequence ID" value="CAK84524.1"/>
    <property type="molecule type" value="Genomic_DNA"/>
</dbReference>
<dbReference type="SUPFAM" id="SSF81606">
    <property type="entry name" value="PP2C-like"/>
    <property type="match status" value="1"/>
</dbReference>
<dbReference type="SMART" id="SM00331">
    <property type="entry name" value="PP2C_SIG"/>
    <property type="match status" value="1"/>
</dbReference>
<dbReference type="RefSeq" id="XP_001451921.1">
    <property type="nucleotide sequence ID" value="XM_001451884.1"/>
</dbReference>
<dbReference type="GeneID" id="5037706"/>
<evidence type="ECO:0000256" key="1">
    <source>
        <dbReference type="ARBA" id="ARBA00004370"/>
    </source>
</evidence>
<dbReference type="InterPro" id="IPR036457">
    <property type="entry name" value="PPM-type-like_dom_sf"/>
</dbReference>
<comment type="subcellular location">
    <subcellularLocation>
        <location evidence="1">Membrane</location>
    </subcellularLocation>
</comment>
<dbReference type="InterPro" id="IPR015655">
    <property type="entry name" value="PP2C"/>
</dbReference>
<keyword evidence="2" id="KW-0472">Membrane</keyword>
<dbReference type="InParanoid" id="A0DNA7"/>
<dbReference type="Gene3D" id="3.60.40.10">
    <property type="entry name" value="PPM-type phosphatase domain"/>
    <property type="match status" value="1"/>
</dbReference>
<gene>
    <name evidence="4" type="ORF">GSPATT00018729001</name>
</gene>
<dbReference type="GO" id="GO:0016020">
    <property type="term" value="C:membrane"/>
    <property type="evidence" value="ECO:0007669"/>
    <property type="project" value="UniProtKB-SubCell"/>
</dbReference>
<dbReference type="InterPro" id="IPR001932">
    <property type="entry name" value="PPM-type_phosphatase-like_dom"/>
</dbReference>
<dbReference type="Pfam" id="PF00481">
    <property type="entry name" value="PP2C"/>
    <property type="match status" value="1"/>
</dbReference>
<sequence length="269" mass="31377">MDLEIVINYEQNQPASNDLCELFDELEEQNEKYHLYMNRGSRREMLDRYQVQNNHYAIFDGHGSSHVVDYLQQNLLQRLQNEMSDEEYKKVFSDIDNNLSQYMQSGSVAILLSIQNKTVTITNLGDSKAIVFRENSFEQLNSIHIPQSKEENQRILKQGGLITKRQNICRVSGSLTVTRSFGDFYLKKYIISEPEIFKYQISEGDKFIVMASDGFWNVNIANLFQELSEQEILQIIQKLDQNKNLAKQLYQAISSDYIRDNVTIMVFPL</sequence>
<feature type="domain" description="PPM-type phosphatase" evidence="3">
    <location>
        <begin position="32"/>
        <end position="269"/>
    </location>
</feature>
<evidence type="ECO:0000313" key="5">
    <source>
        <dbReference type="Proteomes" id="UP000000600"/>
    </source>
</evidence>
<reference evidence="4 5" key="1">
    <citation type="journal article" date="2006" name="Nature">
        <title>Global trends of whole-genome duplications revealed by the ciliate Paramecium tetraurelia.</title>
        <authorList>
            <consortium name="Genoscope"/>
            <person name="Aury J.-M."/>
            <person name="Jaillon O."/>
            <person name="Duret L."/>
            <person name="Noel B."/>
            <person name="Jubin C."/>
            <person name="Porcel B.M."/>
            <person name="Segurens B."/>
            <person name="Daubin V."/>
            <person name="Anthouard V."/>
            <person name="Aiach N."/>
            <person name="Arnaiz O."/>
            <person name="Billaut A."/>
            <person name="Beisson J."/>
            <person name="Blanc I."/>
            <person name="Bouhouche K."/>
            <person name="Camara F."/>
            <person name="Duharcourt S."/>
            <person name="Guigo R."/>
            <person name="Gogendeau D."/>
            <person name="Katinka M."/>
            <person name="Keller A.-M."/>
            <person name="Kissmehl R."/>
            <person name="Klotz C."/>
            <person name="Koll F."/>
            <person name="Le Moue A."/>
            <person name="Lepere C."/>
            <person name="Malinsky S."/>
            <person name="Nowacki M."/>
            <person name="Nowak J.K."/>
            <person name="Plattner H."/>
            <person name="Poulain J."/>
            <person name="Ruiz F."/>
            <person name="Serrano V."/>
            <person name="Zagulski M."/>
            <person name="Dessen P."/>
            <person name="Betermier M."/>
            <person name="Weissenbach J."/>
            <person name="Scarpelli C."/>
            <person name="Schachter V."/>
            <person name="Sperling L."/>
            <person name="Meyer E."/>
            <person name="Cohen J."/>
            <person name="Wincker P."/>
        </authorList>
    </citation>
    <scope>NUCLEOTIDE SEQUENCE [LARGE SCALE GENOMIC DNA]</scope>
    <source>
        <strain evidence="4 5">Stock d4-2</strain>
    </source>
</reference>
<dbReference type="SMART" id="SM00332">
    <property type="entry name" value="PP2Cc"/>
    <property type="match status" value="1"/>
</dbReference>
<accession>A0DNA7</accession>
<dbReference type="AlphaFoldDB" id="A0DNA7"/>
<dbReference type="CDD" id="cd00143">
    <property type="entry name" value="PP2Cc"/>
    <property type="match status" value="1"/>
</dbReference>
<name>A0DNA7_PARTE</name>
<dbReference type="HOGENOM" id="CLU_013173_1_1_1"/>
<dbReference type="OrthoDB" id="286193at2759"/>
<dbReference type="eggNOG" id="KOG0698">
    <property type="taxonomic scope" value="Eukaryota"/>
</dbReference>
<dbReference type="Proteomes" id="UP000000600">
    <property type="component" value="Unassembled WGS sequence"/>
</dbReference>
<evidence type="ECO:0000256" key="2">
    <source>
        <dbReference type="ARBA" id="ARBA00023136"/>
    </source>
</evidence>
<dbReference type="GO" id="GO:1902531">
    <property type="term" value="P:regulation of intracellular signal transduction"/>
    <property type="evidence" value="ECO:0000318"/>
    <property type="project" value="GO_Central"/>
</dbReference>
<dbReference type="FunFam" id="3.60.40.10:FF:000239">
    <property type="entry name" value="Uncharacterized protein"/>
    <property type="match status" value="1"/>
</dbReference>
<dbReference type="KEGG" id="ptm:GSPATT00018729001"/>
<organism evidence="4 5">
    <name type="scientific">Paramecium tetraurelia</name>
    <dbReference type="NCBI Taxonomy" id="5888"/>
    <lineage>
        <taxon>Eukaryota</taxon>
        <taxon>Sar</taxon>
        <taxon>Alveolata</taxon>
        <taxon>Ciliophora</taxon>
        <taxon>Intramacronucleata</taxon>
        <taxon>Oligohymenophorea</taxon>
        <taxon>Peniculida</taxon>
        <taxon>Parameciidae</taxon>
        <taxon>Paramecium</taxon>
    </lineage>
</organism>
<evidence type="ECO:0000313" key="4">
    <source>
        <dbReference type="EMBL" id="CAK84524.1"/>
    </source>
</evidence>